<evidence type="ECO:0000256" key="1">
    <source>
        <dbReference type="ARBA" id="ARBA00005417"/>
    </source>
</evidence>
<dbReference type="Proteomes" id="UP001230220">
    <property type="component" value="Unassembled WGS sequence"/>
</dbReference>
<organism evidence="3 4">
    <name type="scientific">Breznakia pachnodae</name>
    <dbReference type="NCBI Taxonomy" id="265178"/>
    <lineage>
        <taxon>Bacteria</taxon>
        <taxon>Bacillati</taxon>
        <taxon>Bacillota</taxon>
        <taxon>Erysipelotrichia</taxon>
        <taxon>Erysipelotrichales</taxon>
        <taxon>Erysipelotrichaceae</taxon>
        <taxon>Breznakia</taxon>
    </lineage>
</organism>
<accession>A0ABU0E626</accession>
<dbReference type="PANTHER" id="PTHR43117:SF4">
    <property type="entry name" value="OSMOPROTECTANT IMPORT ATP-BINDING PROTEIN OSMV"/>
    <property type="match status" value="1"/>
</dbReference>
<dbReference type="EMBL" id="JAUSUR010000006">
    <property type="protein sequence ID" value="MDQ0362356.1"/>
    <property type="molecule type" value="Genomic_DNA"/>
</dbReference>
<proteinExistence type="inferred from homology"/>
<reference evidence="3 4" key="1">
    <citation type="submission" date="2023-07" db="EMBL/GenBank/DDBJ databases">
        <title>Genomic Encyclopedia of Type Strains, Phase IV (KMG-IV): sequencing the most valuable type-strain genomes for metagenomic binning, comparative biology and taxonomic classification.</title>
        <authorList>
            <person name="Goeker M."/>
        </authorList>
    </citation>
    <scope>NUCLEOTIDE SEQUENCE [LARGE SCALE GENOMIC DNA]</scope>
    <source>
        <strain evidence="3 4">DSM 16784</strain>
    </source>
</reference>
<sequence length="221" mass="25706">MLEIKEVCNTLNVYQLLQTTTINLDKGMVYGIISDKEEVADSFVAALLGIDPISSLMIQYDNLNIEEINKNEYRKKIGCSLRGDYLLDNLSAIENIMLVMNCEEVTQEHKEFVAQYISKLLYQYGIDKERIKLPVSEFNDSERKIVEIVRVLSKNPEIIVVDQLSLVEDTMRKRLVDQLRRYAITNKKCLILLDHTSDLEEYTDELWILERKRTGHIKVSQ</sequence>
<dbReference type="InterPro" id="IPR027417">
    <property type="entry name" value="P-loop_NTPase"/>
</dbReference>
<gene>
    <name evidence="3" type="ORF">J2S15_003110</name>
</gene>
<dbReference type="SUPFAM" id="SSF52540">
    <property type="entry name" value="P-loop containing nucleoside triphosphate hydrolases"/>
    <property type="match status" value="1"/>
</dbReference>
<evidence type="ECO:0000313" key="3">
    <source>
        <dbReference type="EMBL" id="MDQ0362356.1"/>
    </source>
</evidence>
<evidence type="ECO:0000256" key="2">
    <source>
        <dbReference type="ARBA" id="ARBA00022448"/>
    </source>
</evidence>
<keyword evidence="3" id="KW-0449">Lipoprotein</keyword>
<comment type="caution">
    <text evidence="3">The sequence shown here is derived from an EMBL/GenBank/DDBJ whole genome shotgun (WGS) entry which is preliminary data.</text>
</comment>
<name>A0ABU0E626_9FIRM</name>
<keyword evidence="2" id="KW-0813">Transport</keyword>
<dbReference type="Gene3D" id="3.40.50.300">
    <property type="entry name" value="P-loop containing nucleotide triphosphate hydrolases"/>
    <property type="match status" value="1"/>
</dbReference>
<evidence type="ECO:0000313" key="4">
    <source>
        <dbReference type="Proteomes" id="UP001230220"/>
    </source>
</evidence>
<dbReference type="PANTHER" id="PTHR43117">
    <property type="entry name" value="OSMOPROTECTANT IMPORT ATP-BINDING PROTEIN OSMV"/>
    <property type="match status" value="1"/>
</dbReference>
<dbReference type="RefSeq" id="WP_307409902.1">
    <property type="nucleotide sequence ID" value="NZ_JAUSUR010000006.1"/>
</dbReference>
<comment type="similarity">
    <text evidence="1">Belongs to the ABC transporter superfamily.</text>
</comment>
<protein>
    <submittedName>
        <fullName evidence="3">ABC-type lipoprotein export system ATPase subunit</fullName>
    </submittedName>
</protein>
<keyword evidence="4" id="KW-1185">Reference proteome</keyword>